<comment type="caution">
    <text evidence="7">The sequence shown here is derived from an EMBL/GenBank/DDBJ whole genome shotgun (WGS) entry which is preliminary data.</text>
</comment>
<dbReference type="GO" id="GO:0051959">
    <property type="term" value="F:dynein light intermediate chain binding"/>
    <property type="evidence" value="ECO:0007669"/>
    <property type="project" value="TreeGrafter"/>
</dbReference>
<dbReference type="GO" id="GO:0031122">
    <property type="term" value="P:cytoplasmic microtubule organization"/>
    <property type="evidence" value="ECO:0007669"/>
    <property type="project" value="InterPro"/>
</dbReference>
<dbReference type="EMBL" id="JANPWB010000011">
    <property type="protein sequence ID" value="KAJ1128210.1"/>
    <property type="molecule type" value="Genomic_DNA"/>
</dbReference>
<keyword evidence="3 4" id="KW-0175">Coiled coil</keyword>
<evidence type="ECO:0000313" key="7">
    <source>
        <dbReference type="EMBL" id="KAJ1128210.1"/>
    </source>
</evidence>
<organism evidence="7 8">
    <name type="scientific">Pleurodeles waltl</name>
    <name type="common">Iberian ribbed newt</name>
    <dbReference type="NCBI Taxonomy" id="8319"/>
    <lineage>
        <taxon>Eukaryota</taxon>
        <taxon>Metazoa</taxon>
        <taxon>Chordata</taxon>
        <taxon>Craniata</taxon>
        <taxon>Vertebrata</taxon>
        <taxon>Euteleostomi</taxon>
        <taxon>Amphibia</taxon>
        <taxon>Batrachia</taxon>
        <taxon>Caudata</taxon>
        <taxon>Salamandroidea</taxon>
        <taxon>Salamandridae</taxon>
        <taxon>Pleurodelinae</taxon>
        <taxon>Pleurodeles</taxon>
    </lineage>
</organism>
<gene>
    <name evidence="7" type="ORF">NDU88_006589</name>
</gene>
<name>A0AAV7PRS0_PLEWA</name>
<evidence type="ECO:0000256" key="4">
    <source>
        <dbReference type="SAM" id="Coils"/>
    </source>
</evidence>
<dbReference type="InterPro" id="IPR008636">
    <property type="entry name" value="Hook_C"/>
</dbReference>
<dbReference type="GO" id="GO:0008017">
    <property type="term" value="F:microtubule binding"/>
    <property type="evidence" value="ECO:0007669"/>
    <property type="project" value="InterPro"/>
</dbReference>
<dbReference type="Pfam" id="PF19047">
    <property type="entry name" value="HOOK_N"/>
    <property type="match status" value="1"/>
</dbReference>
<evidence type="ECO:0000259" key="6">
    <source>
        <dbReference type="Pfam" id="PF19047"/>
    </source>
</evidence>
<keyword evidence="8" id="KW-1185">Reference proteome</keyword>
<evidence type="ECO:0000256" key="3">
    <source>
        <dbReference type="ARBA" id="ARBA00023054"/>
    </source>
</evidence>
<dbReference type="GO" id="GO:0005813">
    <property type="term" value="C:centrosome"/>
    <property type="evidence" value="ECO:0007669"/>
    <property type="project" value="TreeGrafter"/>
</dbReference>
<protein>
    <submittedName>
        <fullName evidence="7">Uncharacterized protein</fullName>
    </submittedName>
</protein>
<dbReference type="SUPFAM" id="SSF116907">
    <property type="entry name" value="Hook domain"/>
    <property type="match status" value="1"/>
</dbReference>
<dbReference type="Pfam" id="PF05622">
    <property type="entry name" value="HOOK"/>
    <property type="match status" value="1"/>
</dbReference>
<dbReference type="GO" id="GO:0005737">
    <property type="term" value="C:cytoplasm"/>
    <property type="evidence" value="ECO:0007669"/>
    <property type="project" value="UniProtKB-SubCell"/>
</dbReference>
<evidence type="ECO:0000256" key="1">
    <source>
        <dbReference type="ARBA" id="ARBA00004496"/>
    </source>
</evidence>
<sequence>MLQLILDYAVNCEQKQEYIQTIMMMEESVQHVVMTAIQKLMSKEIPVSVGNDGYSLLDGAKVRKNGLVNQRLLEAQSQEEELQKSLQDKGSKDSLLLKMKLEEHFETLHEANNELLKKRAIIEYLEPRYNKSSLKIEELQDALKRKEDEIK</sequence>
<reference evidence="7" key="1">
    <citation type="journal article" date="2022" name="bioRxiv">
        <title>Sequencing and chromosome-scale assembly of the giantPleurodeles waltlgenome.</title>
        <authorList>
            <person name="Brown T."/>
            <person name="Elewa A."/>
            <person name="Iarovenko S."/>
            <person name="Subramanian E."/>
            <person name="Araus A.J."/>
            <person name="Petzold A."/>
            <person name="Susuki M."/>
            <person name="Suzuki K.-i.T."/>
            <person name="Hayashi T."/>
            <person name="Toyoda A."/>
            <person name="Oliveira C."/>
            <person name="Osipova E."/>
            <person name="Leigh N.D."/>
            <person name="Simon A."/>
            <person name="Yun M.H."/>
        </authorList>
    </citation>
    <scope>NUCLEOTIDE SEQUENCE</scope>
    <source>
        <strain evidence="7">20211129_DDA</strain>
        <tissue evidence="7">Liver</tissue>
    </source>
</reference>
<dbReference type="InterPro" id="IPR043936">
    <property type="entry name" value="HOOK_N"/>
</dbReference>
<proteinExistence type="predicted"/>
<feature type="domain" description="Hook C-terminal" evidence="5">
    <location>
        <begin position="64"/>
        <end position="151"/>
    </location>
</feature>
<dbReference type="PANTHER" id="PTHR18947:SF38">
    <property type="entry name" value="PROTEIN HOOK HOMOLOG 3"/>
    <property type="match status" value="1"/>
</dbReference>
<accession>A0AAV7PRS0</accession>
<comment type="subcellular location">
    <subcellularLocation>
        <location evidence="1">Cytoplasm</location>
    </subcellularLocation>
</comment>
<keyword evidence="2" id="KW-0963">Cytoplasm</keyword>
<evidence type="ECO:0000259" key="5">
    <source>
        <dbReference type="Pfam" id="PF05622"/>
    </source>
</evidence>
<dbReference type="Gene3D" id="1.10.418.10">
    <property type="entry name" value="Calponin-like domain"/>
    <property type="match status" value="1"/>
</dbReference>
<evidence type="ECO:0000256" key="2">
    <source>
        <dbReference type="ARBA" id="ARBA00022490"/>
    </source>
</evidence>
<dbReference type="AlphaFoldDB" id="A0AAV7PRS0"/>
<dbReference type="PANTHER" id="PTHR18947">
    <property type="entry name" value="HOOK PROTEINS"/>
    <property type="match status" value="1"/>
</dbReference>
<feature type="coiled-coil region" evidence="4">
    <location>
        <begin position="98"/>
        <end position="149"/>
    </location>
</feature>
<feature type="domain" description="HOOK N-terminal" evidence="6">
    <location>
        <begin position="1"/>
        <end position="38"/>
    </location>
</feature>
<dbReference type="Proteomes" id="UP001066276">
    <property type="component" value="Chromosome 7"/>
</dbReference>
<dbReference type="InterPro" id="IPR036872">
    <property type="entry name" value="CH_dom_sf"/>
</dbReference>
<dbReference type="GO" id="GO:0030705">
    <property type="term" value="P:cytoskeleton-dependent intracellular transport"/>
    <property type="evidence" value="ECO:0007669"/>
    <property type="project" value="InterPro"/>
</dbReference>
<evidence type="ECO:0000313" key="8">
    <source>
        <dbReference type="Proteomes" id="UP001066276"/>
    </source>
</evidence>